<evidence type="ECO:0000256" key="6">
    <source>
        <dbReference type="ARBA" id="ARBA00023136"/>
    </source>
</evidence>
<evidence type="ECO:0000256" key="7">
    <source>
        <dbReference type="SAM" id="Phobius"/>
    </source>
</evidence>
<comment type="similarity">
    <text evidence="2">Belongs to the GSP F family.</text>
</comment>
<dbReference type="GO" id="GO:0005886">
    <property type="term" value="C:plasma membrane"/>
    <property type="evidence" value="ECO:0007669"/>
    <property type="project" value="UniProtKB-SubCell"/>
</dbReference>
<dbReference type="EMBL" id="LT906470">
    <property type="protein sequence ID" value="SNV67978.1"/>
    <property type="molecule type" value="Genomic_DNA"/>
</dbReference>
<keyword evidence="4 7" id="KW-0812">Transmembrane</keyword>
<organism evidence="9 10">
    <name type="scientific">Veillonella rodentium</name>
    <dbReference type="NCBI Taxonomy" id="248315"/>
    <lineage>
        <taxon>Bacteria</taxon>
        <taxon>Bacillati</taxon>
        <taxon>Bacillota</taxon>
        <taxon>Negativicutes</taxon>
        <taxon>Veillonellales</taxon>
        <taxon>Veillonellaceae</taxon>
        <taxon>Veillonella</taxon>
    </lineage>
</organism>
<feature type="transmembrane region" description="Helical" evidence="7">
    <location>
        <begin position="208"/>
        <end position="227"/>
    </location>
</feature>
<dbReference type="Proteomes" id="UP000214973">
    <property type="component" value="Chromosome 1"/>
</dbReference>
<dbReference type="InterPro" id="IPR003004">
    <property type="entry name" value="GspF/PilC"/>
</dbReference>
<evidence type="ECO:0000313" key="9">
    <source>
        <dbReference type="EMBL" id="SNV67978.1"/>
    </source>
</evidence>
<keyword evidence="5 7" id="KW-1133">Transmembrane helix</keyword>
<dbReference type="InterPro" id="IPR018076">
    <property type="entry name" value="T2SS_GspF_dom"/>
</dbReference>
<evidence type="ECO:0000256" key="1">
    <source>
        <dbReference type="ARBA" id="ARBA00004651"/>
    </source>
</evidence>
<gene>
    <name evidence="9" type="primary">gspF</name>
    <name evidence="9" type="ORF">SAMEA44547418_01152</name>
</gene>
<name>A0A239ZBD4_9FIRM</name>
<evidence type="ECO:0000259" key="8">
    <source>
        <dbReference type="Pfam" id="PF00482"/>
    </source>
</evidence>
<feature type="transmembrane region" description="Helical" evidence="7">
    <location>
        <begin position="155"/>
        <end position="177"/>
    </location>
</feature>
<dbReference type="PANTHER" id="PTHR30012">
    <property type="entry name" value="GENERAL SECRETION PATHWAY PROTEIN"/>
    <property type="match status" value="1"/>
</dbReference>
<sequence length="391" mass="44985">MDAYEYVVRNDADETVKGVLWGESEREIALRLKRDGFRIYRINRKEKSKVQSWSHEVVADITYQLGLLIESGVPLRRALHLLCNGRRALVYRALYESIERGQPLSQAFRNEGCPPIALALLESGEASGTLGESLRYISHHYEWERQLRQKIISAISYPAFLLVLMNLFFFVTVLFIIPSFQKVFETMHIELPMMTRALFALGQGLKDHPATAIGIHFLVAACILWGYKQYRIRHAVHRRLWRLAHRHQWLTCMYYTSMLKIWALLLEAGLSIIQTVEITQPLWPNLYGRECSEYVKRELLSGHSLCESLETAHIGNTFIWQMVSIGEESGELVTMLKHCGRYYELILAKYIGRLERLLEPILLTVMGIGVAVLVVSVMYPLFTSISSLSGY</sequence>
<evidence type="ECO:0000256" key="2">
    <source>
        <dbReference type="ARBA" id="ARBA00005745"/>
    </source>
</evidence>
<dbReference type="RefSeq" id="WP_095066097.1">
    <property type="nucleotide sequence ID" value="NZ_LT906470.1"/>
</dbReference>
<evidence type="ECO:0000256" key="5">
    <source>
        <dbReference type="ARBA" id="ARBA00022989"/>
    </source>
</evidence>
<dbReference type="InterPro" id="IPR042094">
    <property type="entry name" value="T2SS_GspF_sf"/>
</dbReference>
<dbReference type="Gene3D" id="1.20.81.30">
    <property type="entry name" value="Type II secretion system (T2SS), domain F"/>
    <property type="match status" value="2"/>
</dbReference>
<dbReference type="PANTHER" id="PTHR30012:SF0">
    <property type="entry name" value="TYPE II SECRETION SYSTEM PROTEIN F-RELATED"/>
    <property type="match status" value="1"/>
</dbReference>
<evidence type="ECO:0000313" key="10">
    <source>
        <dbReference type="Proteomes" id="UP000214973"/>
    </source>
</evidence>
<dbReference type="Pfam" id="PF00482">
    <property type="entry name" value="T2SSF"/>
    <property type="match status" value="2"/>
</dbReference>
<evidence type="ECO:0000256" key="3">
    <source>
        <dbReference type="ARBA" id="ARBA00022475"/>
    </source>
</evidence>
<keyword evidence="6 7" id="KW-0472">Membrane</keyword>
<feature type="transmembrane region" description="Helical" evidence="7">
    <location>
        <begin position="361"/>
        <end position="382"/>
    </location>
</feature>
<dbReference type="PRINTS" id="PR00812">
    <property type="entry name" value="BCTERIALGSPF"/>
</dbReference>
<dbReference type="AlphaFoldDB" id="A0A239ZBD4"/>
<accession>A0A239ZBD4</accession>
<keyword evidence="3" id="KW-1003">Cell membrane</keyword>
<reference evidence="9 10" key="1">
    <citation type="submission" date="2017-06" db="EMBL/GenBank/DDBJ databases">
        <authorList>
            <consortium name="Pathogen Informatics"/>
        </authorList>
    </citation>
    <scope>NUCLEOTIDE SEQUENCE [LARGE SCALE GENOMIC DNA]</scope>
    <source>
        <strain evidence="9 10">NCTC12018</strain>
    </source>
</reference>
<keyword evidence="10" id="KW-1185">Reference proteome</keyword>
<feature type="domain" description="Type II secretion system protein GspF" evidence="8">
    <location>
        <begin position="259"/>
        <end position="380"/>
    </location>
</feature>
<proteinExistence type="inferred from homology"/>
<evidence type="ECO:0000256" key="4">
    <source>
        <dbReference type="ARBA" id="ARBA00022692"/>
    </source>
</evidence>
<feature type="domain" description="Type II secretion system protein GspF" evidence="8">
    <location>
        <begin position="63"/>
        <end position="178"/>
    </location>
</feature>
<dbReference type="KEGG" id="vrm:44547418_01152"/>
<comment type="subcellular location">
    <subcellularLocation>
        <location evidence="1">Cell membrane</location>
        <topology evidence="1">Multi-pass membrane protein</topology>
    </subcellularLocation>
</comment>
<protein>
    <submittedName>
        <fullName evidence="9">Type IV pilin biogenesis protein</fullName>
    </submittedName>
</protein>